<dbReference type="GO" id="GO:0004842">
    <property type="term" value="F:ubiquitin-protein transferase activity"/>
    <property type="evidence" value="ECO:0007669"/>
    <property type="project" value="TreeGrafter"/>
</dbReference>
<dbReference type="PANTHER" id="PTHR24171:SF8">
    <property type="entry name" value="BRCA1-ASSOCIATED RING DOMAIN PROTEIN 1"/>
    <property type="match status" value="1"/>
</dbReference>
<dbReference type="PROSITE" id="PS50088">
    <property type="entry name" value="ANK_REPEAT"/>
    <property type="match status" value="2"/>
</dbReference>
<dbReference type="SUPFAM" id="SSF48403">
    <property type="entry name" value="Ankyrin repeat"/>
    <property type="match status" value="1"/>
</dbReference>
<keyword evidence="5" id="KW-1185">Reference proteome</keyword>
<feature type="repeat" description="ANK" evidence="3">
    <location>
        <begin position="42"/>
        <end position="74"/>
    </location>
</feature>
<name>A0A8B6GMY1_MYTGA</name>
<dbReference type="SMART" id="SM00248">
    <property type="entry name" value="ANK"/>
    <property type="match status" value="2"/>
</dbReference>
<dbReference type="GO" id="GO:0070531">
    <property type="term" value="C:BRCA1-A complex"/>
    <property type="evidence" value="ECO:0007669"/>
    <property type="project" value="TreeGrafter"/>
</dbReference>
<feature type="repeat" description="ANK" evidence="3">
    <location>
        <begin position="9"/>
        <end position="41"/>
    </location>
</feature>
<evidence type="ECO:0000313" key="4">
    <source>
        <dbReference type="EMBL" id="VDI65961.1"/>
    </source>
</evidence>
<protein>
    <submittedName>
        <fullName evidence="4">Oxysterol-binding protein-related protein 1/2</fullName>
    </submittedName>
</protein>
<dbReference type="EMBL" id="UYJE01008668">
    <property type="protein sequence ID" value="VDI65961.1"/>
    <property type="molecule type" value="Genomic_DNA"/>
</dbReference>
<evidence type="ECO:0000256" key="2">
    <source>
        <dbReference type="ARBA" id="ARBA00023043"/>
    </source>
</evidence>
<accession>A0A8B6GMY1</accession>
<evidence type="ECO:0000313" key="5">
    <source>
        <dbReference type="Proteomes" id="UP000596742"/>
    </source>
</evidence>
<dbReference type="OrthoDB" id="416222at2759"/>
<dbReference type="Pfam" id="PF12796">
    <property type="entry name" value="Ank_2"/>
    <property type="match status" value="1"/>
</dbReference>
<evidence type="ECO:0000256" key="1">
    <source>
        <dbReference type="ARBA" id="ARBA00022737"/>
    </source>
</evidence>
<dbReference type="GO" id="GO:0085020">
    <property type="term" value="P:protein K6-linked ubiquitination"/>
    <property type="evidence" value="ECO:0007669"/>
    <property type="project" value="TreeGrafter"/>
</dbReference>
<dbReference type="GO" id="GO:0031436">
    <property type="term" value="C:BRCA1-BARD1 complex"/>
    <property type="evidence" value="ECO:0007669"/>
    <property type="project" value="TreeGrafter"/>
</dbReference>
<organism evidence="4 5">
    <name type="scientific">Mytilus galloprovincialis</name>
    <name type="common">Mediterranean mussel</name>
    <dbReference type="NCBI Taxonomy" id="29158"/>
    <lineage>
        <taxon>Eukaryota</taxon>
        <taxon>Metazoa</taxon>
        <taxon>Spiralia</taxon>
        <taxon>Lophotrochozoa</taxon>
        <taxon>Mollusca</taxon>
        <taxon>Bivalvia</taxon>
        <taxon>Autobranchia</taxon>
        <taxon>Pteriomorphia</taxon>
        <taxon>Mytilida</taxon>
        <taxon>Mytiloidea</taxon>
        <taxon>Mytilidae</taxon>
        <taxon>Mytilinae</taxon>
        <taxon>Mytilus</taxon>
    </lineage>
</organism>
<dbReference type="PANTHER" id="PTHR24171">
    <property type="entry name" value="ANKYRIN REPEAT DOMAIN-CONTAINING PROTEIN 39-RELATED"/>
    <property type="match status" value="1"/>
</dbReference>
<dbReference type="AlphaFoldDB" id="A0A8B6GMY1"/>
<evidence type="ECO:0000256" key="3">
    <source>
        <dbReference type="PROSITE-ProRule" id="PRU00023"/>
    </source>
</evidence>
<dbReference type="Gene3D" id="1.25.40.20">
    <property type="entry name" value="Ankyrin repeat-containing domain"/>
    <property type="match status" value="1"/>
</dbReference>
<comment type="caution">
    <text evidence="4">The sequence shown here is derived from an EMBL/GenBank/DDBJ whole genome shotgun (WGS) entry which is preliminary data.</text>
</comment>
<keyword evidence="1" id="KW-0677">Repeat</keyword>
<proteinExistence type="predicted"/>
<dbReference type="InterPro" id="IPR002110">
    <property type="entry name" value="Ankyrin_rpt"/>
</dbReference>
<reference evidence="4" key="1">
    <citation type="submission" date="2018-11" db="EMBL/GenBank/DDBJ databases">
        <authorList>
            <person name="Alioto T."/>
            <person name="Alioto T."/>
        </authorList>
    </citation>
    <scope>NUCLEOTIDE SEQUENCE</scope>
</reference>
<sequence>MPWNQKSNRGWSPLHLAVYFGHTAVAKLLLEHDADVNIVNSVGDTPLHRAAYTGRHEAVTLLVQHKADIHVINAEGFSPKDVARNKDINKLLEAAENHRTLETSPKNSCRSVQEMATWTNTVQGCS</sequence>
<dbReference type="Proteomes" id="UP000596742">
    <property type="component" value="Unassembled WGS sequence"/>
</dbReference>
<dbReference type="InterPro" id="IPR036770">
    <property type="entry name" value="Ankyrin_rpt-contain_sf"/>
</dbReference>
<keyword evidence="2 3" id="KW-0040">ANK repeat</keyword>
<gene>
    <name evidence="4" type="ORF">MGAL_10B065827</name>
</gene>
<dbReference type="PROSITE" id="PS50297">
    <property type="entry name" value="ANK_REP_REGION"/>
    <property type="match status" value="2"/>
</dbReference>